<dbReference type="InterPro" id="IPR006680">
    <property type="entry name" value="Amidohydro-rel"/>
</dbReference>
<dbReference type="Gene3D" id="2.30.40.10">
    <property type="entry name" value="Urease, subunit C, domain 1"/>
    <property type="match status" value="1"/>
</dbReference>
<keyword evidence="7" id="KW-1185">Reference proteome</keyword>
<dbReference type="SUPFAM" id="SSF51338">
    <property type="entry name" value="Composite domain of metallo-dependent hydrolases"/>
    <property type="match status" value="2"/>
</dbReference>
<dbReference type="InterPro" id="IPR011778">
    <property type="entry name" value="Hydantoinase/dihydroPyrase"/>
</dbReference>
<dbReference type="CDD" id="cd01314">
    <property type="entry name" value="D-HYD"/>
    <property type="match status" value="1"/>
</dbReference>
<comment type="cofactor">
    <cofactor evidence="1">
        <name>Zn(2+)</name>
        <dbReference type="ChEBI" id="CHEBI:29105"/>
    </cofactor>
</comment>
<dbReference type="Gene3D" id="3.20.20.140">
    <property type="entry name" value="Metal-dependent hydrolases"/>
    <property type="match status" value="1"/>
</dbReference>
<dbReference type="RefSeq" id="WP_219777805.1">
    <property type="nucleotide sequence ID" value="NZ_JAHXPT010000001.1"/>
</dbReference>
<comment type="similarity">
    <text evidence="2">Belongs to the metallo-dependent hydrolases superfamily. Hydantoinase/dihydropyrimidinase family.</text>
</comment>
<evidence type="ECO:0000256" key="2">
    <source>
        <dbReference type="ARBA" id="ARBA00008829"/>
    </source>
</evidence>
<dbReference type="SUPFAM" id="SSF51556">
    <property type="entry name" value="Metallo-dependent hydrolases"/>
    <property type="match status" value="1"/>
</dbReference>
<evidence type="ECO:0000256" key="4">
    <source>
        <dbReference type="ARBA" id="ARBA00022801"/>
    </source>
</evidence>
<keyword evidence="3" id="KW-0479">Metal-binding</keyword>
<evidence type="ECO:0000256" key="3">
    <source>
        <dbReference type="ARBA" id="ARBA00022723"/>
    </source>
</evidence>
<dbReference type="PANTHER" id="PTHR11647">
    <property type="entry name" value="HYDRANTOINASE/DIHYDROPYRIMIDINASE FAMILY MEMBER"/>
    <property type="match status" value="1"/>
</dbReference>
<proteinExistence type="inferred from homology"/>
<dbReference type="Pfam" id="PF01979">
    <property type="entry name" value="Amidohydro_1"/>
    <property type="match status" value="1"/>
</dbReference>
<dbReference type="EC" id="3.5.2.2" evidence="6"/>
<dbReference type="EMBL" id="JAHXPT010000001">
    <property type="protein sequence ID" value="MBW6408747.1"/>
    <property type="molecule type" value="Genomic_DNA"/>
</dbReference>
<comment type="caution">
    <text evidence="6">The sequence shown here is derived from an EMBL/GenBank/DDBJ whole genome shotgun (WGS) entry which is preliminary data.</text>
</comment>
<dbReference type="GO" id="GO:0004157">
    <property type="term" value="F:dihydropyrimidinase activity"/>
    <property type="evidence" value="ECO:0007669"/>
    <property type="project" value="UniProtKB-EC"/>
</dbReference>
<dbReference type="NCBIfam" id="TIGR02033">
    <property type="entry name" value="D-hydantoinase"/>
    <property type="match status" value="1"/>
</dbReference>
<feature type="domain" description="Amidohydrolase-related" evidence="5">
    <location>
        <begin position="49"/>
        <end position="437"/>
    </location>
</feature>
<evidence type="ECO:0000313" key="6">
    <source>
        <dbReference type="EMBL" id="MBW6408747.1"/>
    </source>
</evidence>
<sequence>MSLLIKNGTIATASDIYNGDIYIEDGVIKEIGIDIKKEADEIIDAKGKYVIPGGVDVHTHLDLDVGIAIANDDFYTGTVAAACGGTTTIVDHMGFGPKGCNLKHQVDVYHGYADDKSVIDYSFHGVVQHVDDNIIDEMKEIVEEEGIPSFKLYLTYDYMIDDEGVLRVLNRLKELQGIATIHCENHGSIKLLREKYVSNGLKSVKYHPLTRPAESEAEAINRMINMASIVEDAPLYIVHLSSGLGLDYIKMARERGEKVYAETCPQYLLLDESKYELPNEEALKYTISPPLRSKSDIEKLWKGINDGYIQTIATDHCPFSLSKDKQKGKDDFTKCPNGAPGIEERIPLMFSEGVMKGRISLNKFVELCCTNPAKMFGLYPKKGTIQAGSDGDIVIIDPEKEVTLTNSKLHSNVDYSAYEGIKVKGYPIITISRGKIIVKDNKFIGEKGYGKFIKRSKVDLNNIGLS</sequence>
<protein>
    <submittedName>
        <fullName evidence="6">Dihydropyrimidinase</fullName>
        <ecNumber evidence="6">3.5.2.2</ecNumber>
    </submittedName>
</protein>
<dbReference type="InterPro" id="IPR050378">
    <property type="entry name" value="Metallo-dep_Hydrolases_sf"/>
</dbReference>
<organism evidence="6 7">
    <name type="scientific">Clostridium weizhouense</name>
    <dbReference type="NCBI Taxonomy" id="2859781"/>
    <lineage>
        <taxon>Bacteria</taxon>
        <taxon>Bacillati</taxon>
        <taxon>Bacillota</taxon>
        <taxon>Clostridia</taxon>
        <taxon>Eubacteriales</taxon>
        <taxon>Clostridiaceae</taxon>
        <taxon>Clostridium</taxon>
    </lineage>
</organism>
<evidence type="ECO:0000313" key="7">
    <source>
        <dbReference type="Proteomes" id="UP001519921"/>
    </source>
</evidence>
<dbReference type="PANTHER" id="PTHR11647:SF1">
    <property type="entry name" value="COLLAPSIN RESPONSE MEDIATOR PROTEIN"/>
    <property type="match status" value="1"/>
</dbReference>
<reference evidence="6 7" key="1">
    <citation type="submission" date="2021-07" db="EMBL/GenBank/DDBJ databases">
        <title>Clostridium weizhouense sp. nov., an anaerobic bacterium isolated from activated sludge of Petroleum wastewater.</title>
        <authorList>
            <person name="Li Q."/>
        </authorList>
    </citation>
    <scope>NUCLEOTIDE SEQUENCE [LARGE SCALE GENOMIC DNA]</scope>
    <source>
        <strain evidence="6 7">YB-6</strain>
    </source>
</reference>
<evidence type="ECO:0000259" key="5">
    <source>
        <dbReference type="Pfam" id="PF01979"/>
    </source>
</evidence>
<dbReference type="InterPro" id="IPR011059">
    <property type="entry name" value="Metal-dep_hydrolase_composite"/>
</dbReference>
<gene>
    <name evidence="6" type="primary">hydA</name>
    <name evidence="6" type="ORF">KYD98_01420</name>
</gene>
<keyword evidence="4 6" id="KW-0378">Hydrolase</keyword>
<accession>A0ABS7AJC9</accession>
<dbReference type="InterPro" id="IPR032466">
    <property type="entry name" value="Metal_Hydrolase"/>
</dbReference>
<evidence type="ECO:0000256" key="1">
    <source>
        <dbReference type="ARBA" id="ARBA00001947"/>
    </source>
</evidence>
<name>A0ABS7AJC9_9CLOT</name>
<dbReference type="Proteomes" id="UP001519921">
    <property type="component" value="Unassembled WGS sequence"/>
</dbReference>